<organism evidence="13 14">
    <name type="scientific">Rudaeicoccus suwonensis</name>
    <dbReference type="NCBI Taxonomy" id="657409"/>
    <lineage>
        <taxon>Bacteria</taxon>
        <taxon>Bacillati</taxon>
        <taxon>Actinomycetota</taxon>
        <taxon>Actinomycetes</taxon>
        <taxon>Micrococcales</taxon>
        <taxon>Dermacoccaceae</taxon>
        <taxon>Rudaeicoccus</taxon>
    </lineage>
</organism>
<feature type="transmembrane region" description="Helical" evidence="10">
    <location>
        <begin position="549"/>
        <end position="567"/>
    </location>
</feature>
<dbReference type="PANTHER" id="PTHR24221">
    <property type="entry name" value="ATP-BINDING CASSETTE SUB-FAMILY B"/>
    <property type="match status" value="1"/>
</dbReference>
<evidence type="ECO:0000259" key="12">
    <source>
        <dbReference type="PROSITE" id="PS50929"/>
    </source>
</evidence>
<feature type="transmembrane region" description="Helical" evidence="10">
    <location>
        <begin position="523"/>
        <end position="543"/>
    </location>
</feature>
<dbReference type="OrthoDB" id="9787557at2"/>
<dbReference type="Pfam" id="PF00005">
    <property type="entry name" value="ABC_tran"/>
    <property type="match status" value="1"/>
</dbReference>
<dbReference type="SMART" id="SM00382">
    <property type="entry name" value="AAA"/>
    <property type="match status" value="1"/>
</dbReference>
<dbReference type="Gene3D" id="3.40.50.300">
    <property type="entry name" value="P-loop containing nucleotide triphosphate hydrolases"/>
    <property type="match status" value="1"/>
</dbReference>
<dbReference type="InterPro" id="IPR011527">
    <property type="entry name" value="ABC1_TM_dom"/>
</dbReference>
<gene>
    <name evidence="13" type="ORF">BKA23_2223</name>
</gene>
<name>A0A561ECQ3_9MICO</name>
<dbReference type="InterPro" id="IPR017871">
    <property type="entry name" value="ABC_transporter-like_CS"/>
</dbReference>
<dbReference type="SUPFAM" id="SSF52540">
    <property type="entry name" value="P-loop containing nucleoside triphosphate hydrolases"/>
    <property type="match status" value="1"/>
</dbReference>
<feature type="transmembrane region" description="Helical" evidence="10">
    <location>
        <begin position="663"/>
        <end position="682"/>
    </location>
</feature>
<keyword evidence="3" id="KW-1003">Cell membrane</keyword>
<dbReference type="GO" id="GO:0005524">
    <property type="term" value="F:ATP binding"/>
    <property type="evidence" value="ECO:0007669"/>
    <property type="project" value="UniProtKB-KW"/>
</dbReference>
<evidence type="ECO:0000256" key="5">
    <source>
        <dbReference type="ARBA" id="ARBA00022741"/>
    </source>
</evidence>
<evidence type="ECO:0000256" key="10">
    <source>
        <dbReference type="SAM" id="Phobius"/>
    </source>
</evidence>
<dbReference type="PROSITE" id="PS50893">
    <property type="entry name" value="ABC_TRANSPORTER_2"/>
    <property type="match status" value="1"/>
</dbReference>
<keyword evidence="7 10" id="KW-1133">Transmembrane helix</keyword>
<evidence type="ECO:0000256" key="1">
    <source>
        <dbReference type="ARBA" id="ARBA00004651"/>
    </source>
</evidence>
<dbReference type="AlphaFoldDB" id="A0A561ECQ3"/>
<protein>
    <submittedName>
        <fullName evidence="13">ABC-type bacteriocin/lantibiotic exporter with double-glycine peptidase domain</fullName>
    </submittedName>
</protein>
<evidence type="ECO:0000313" key="14">
    <source>
        <dbReference type="Proteomes" id="UP000318297"/>
    </source>
</evidence>
<evidence type="ECO:0000259" key="11">
    <source>
        <dbReference type="PROSITE" id="PS50893"/>
    </source>
</evidence>
<comment type="similarity">
    <text evidence="9">Belongs to the ABC transporter superfamily. Lipid exporter (TC 3.A.1.106) family.</text>
</comment>
<keyword evidence="5" id="KW-0547">Nucleotide-binding</keyword>
<keyword evidence="8 10" id="KW-0472">Membrane</keyword>
<dbReference type="InterPro" id="IPR039421">
    <property type="entry name" value="Type_1_exporter"/>
</dbReference>
<feature type="domain" description="ABC transmembrane type-1" evidence="12">
    <location>
        <begin position="410"/>
        <end position="648"/>
    </location>
</feature>
<evidence type="ECO:0000256" key="4">
    <source>
        <dbReference type="ARBA" id="ARBA00022692"/>
    </source>
</evidence>
<feature type="transmembrane region" description="Helical" evidence="10">
    <location>
        <begin position="634"/>
        <end position="651"/>
    </location>
</feature>
<dbReference type="Pfam" id="PF00664">
    <property type="entry name" value="ABC_membrane"/>
    <property type="match status" value="1"/>
</dbReference>
<feature type="transmembrane region" description="Helical" evidence="10">
    <location>
        <begin position="409"/>
        <end position="428"/>
    </location>
</feature>
<evidence type="ECO:0000256" key="6">
    <source>
        <dbReference type="ARBA" id="ARBA00022840"/>
    </source>
</evidence>
<feature type="transmembrane region" description="Helical" evidence="10">
    <location>
        <begin position="448"/>
        <end position="472"/>
    </location>
</feature>
<dbReference type="EMBL" id="VIVQ01000001">
    <property type="protein sequence ID" value="TWE13393.1"/>
    <property type="molecule type" value="Genomic_DNA"/>
</dbReference>
<dbReference type="FunFam" id="3.40.50.300:FF:000299">
    <property type="entry name" value="ABC transporter ATP-binding protein/permease"/>
    <property type="match status" value="1"/>
</dbReference>
<proteinExistence type="inferred from homology"/>
<dbReference type="InterPro" id="IPR027417">
    <property type="entry name" value="P-loop_NTPase"/>
</dbReference>
<evidence type="ECO:0000256" key="8">
    <source>
        <dbReference type="ARBA" id="ARBA00023136"/>
    </source>
</evidence>
<dbReference type="GO" id="GO:0140359">
    <property type="term" value="F:ABC-type transporter activity"/>
    <property type="evidence" value="ECO:0007669"/>
    <property type="project" value="InterPro"/>
</dbReference>
<dbReference type="SUPFAM" id="SSF90123">
    <property type="entry name" value="ABC transporter transmembrane region"/>
    <property type="match status" value="1"/>
</dbReference>
<keyword evidence="2" id="KW-0813">Transport</keyword>
<dbReference type="Proteomes" id="UP000318297">
    <property type="component" value="Unassembled WGS sequence"/>
</dbReference>
<keyword evidence="6" id="KW-0067">ATP-binding</keyword>
<dbReference type="PROSITE" id="PS00211">
    <property type="entry name" value="ABC_TRANSPORTER_1"/>
    <property type="match status" value="1"/>
</dbReference>
<comment type="subcellular location">
    <subcellularLocation>
        <location evidence="1">Cell membrane</location>
        <topology evidence="1">Multi-pass membrane protein</topology>
    </subcellularLocation>
</comment>
<accession>A0A561ECQ3</accession>
<comment type="caution">
    <text evidence="13">The sequence shown here is derived from an EMBL/GenBank/DDBJ whole genome shotgun (WGS) entry which is preliminary data.</text>
</comment>
<dbReference type="InterPro" id="IPR036640">
    <property type="entry name" value="ABC1_TM_sf"/>
</dbReference>
<evidence type="ECO:0000256" key="9">
    <source>
        <dbReference type="ARBA" id="ARBA00061644"/>
    </source>
</evidence>
<dbReference type="GO" id="GO:0034040">
    <property type="term" value="F:ATPase-coupled lipid transmembrane transporter activity"/>
    <property type="evidence" value="ECO:0007669"/>
    <property type="project" value="TreeGrafter"/>
</dbReference>
<reference evidence="13 14" key="1">
    <citation type="submission" date="2019-06" db="EMBL/GenBank/DDBJ databases">
        <title>Sequencing the genomes of 1000 actinobacteria strains.</title>
        <authorList>
            <person name="Klenk H.-P."/>
        </authorList>
    </citation>
    <scope>NUCLEOTIDE SEQUENCE [LARGE SCALE GENOMIC DNA]</scope>
    <source>
        <strain evidence="13 14">DSM 19560</strain>
    </source>
</reference>
<dbReference type="Gene3D" id="1.20.1560.10">
    <property type="entry name" value="ABC transporter type 1, transmembrane domain"/>
    <property type="match status" value="1"/>
</dbReference>
<keyword evidence="4 10" id="KW-0812">Transmembrane</keyword>
<dbReference type="GO" id="GO:0016887">
    <property type="term" value="F:ATP hydrolysis activity"/>
    <property type="evidence" value="ECO:0007669"/>
    <property type="project" value="InterPro"/>
</dbReference>
<dbReference type="PANTHER" id="PTHR24221:SF654">
    <property type="entry name" value="ATP-BINDING CASSETTE SUB-FAMILY B MEMBER 6"/>
    <property type="match status" value="1"/>
</dbReference>
<keyword evidence="14" id="KW-1185">Reference proteome</keyword>
<sequence>MTRSETPTDDQRHATGRRVLSAADRVSLGSPRHGHLVLTGSVQVFSVERMDDGSHGRMTPLVTCGQGSLVVGTDAIADPTHELVVVGSPDATVADVDLGEMREGALAGNTAAVAILIERWITRLMAATYPHPPQSTPTDTSVGASVDIAADQPFAAGQRGLWLSFEHDVQLWGEDCGGVIPCAPHVPVVTSTTVTARVVSGQEALGSASGWQGFEQMLAMCYRWIGERSRLATESELSRRAALREYEAGFVAAVEGDAHDVLLGRTGSRSNSYVSSPFLVAVEHVAKVSGVAFDPAPLSMIEGADDPLGVCARYSGFGVRRVSLGSHWYDGDAGPLLGVGKEPEGEWLPLIRRRRGYQIRDLRTGRSRPVDQDSDRQLARAYQLYAAAPVTSRLRTLVRFALFRSAREVVVALLLFCLIGLFTLIPAFALDFLQGEGATPLDVTTTAILSAALGAYAIGIAALGIFAARVMVRVEVRSTMRLQGGLLQQVLTQPMSYLRKVPAAEVLAVMTDLSSAQGQWLRIWFTGTLGGAMTGIALVTLAVLTGDSIGWILAVVVLFALLFTVSLRTMHRARHTDRHARAALEALTASLLTGIAKIRLAHAERRAALRWLSQFSTAQVAHRERLRQRLRQEAMVGGLVCALVLASMPWLSTSSAPLRSVTAVPSFGATLAVLAIGIRLLAECSTALVDALTTRSGLLDIAGSSELVAGRSTISGGPSGRIELAQVSYRIGELDIVRDVSFEVEAGEMVAIIGPSGSGKSTLLSLLLGLEEASSGAILYDNHDLRSLDGLSVRQECGVVLQSTRLISGSIRENVAGSRSLGDDQVNAALRAVGLHELVDDLPMGLDTLVNEYSGVLSGGQQQLLILARAIAGSPRIVFLDEATSALDNQTQARVMHAIERMDATRVVVAHRLSTIRQADRIIVLDQGRVVQQGSYAKLAEEDGLFQRLIRRQQVAPTTGVRGD</sequence>
<dbReference type="RefSeq" id="WP_145227934.1">
    <property type="nucleotide sequence ID" value="NZ_VIVQ01000001.1"/>
</dbReference>
<evidence type="ECO:0000256" key="3">
    <source>
        <dbReference type="ARBA" id="ARBA00022475"/>
    </source>
</evidence>
<dbReference type="InterPro" id="IPR003593">
    <property type="entry name" value="AAA+_ATPase"/>
</dbReference>
<evidence type="ECO:0000313" key="13">
    <source>
        <dbReference type="EMBL" id="TWE13393.1"/>
    </source>
</evidence>
<dbReference type="GO" id="GO:0005886">
    <property type="term" value="C:plasma membrane"/>
    <property type="evidence" value="ECO:0007669"/>
    <property type="project" value="UniProtKB-SubCell"/>
</dbReference>
<feature type="domain" description="ABC transporter" evidence="11">
    <location>
        <begin position="722"/>
        <end position="952"/>
    </location>
</feature>
<evidence type="ECO:0000256" key="2">
    <source>
        <dbReference type="ARBA" id="ARBA00022448"/>
    </source>
</evidence>
<dbReference type="InterPro" id="IPR003439">
    <property type="entry name" value="ABC_transporter-like_ATP-bd"/>
</dbReference>
<dbReference type="PROSITE" id="PS50929">
    <property type="entry name" value="ABC_TM1F"/>
    <property type="match status" value="1"/>
</dbReference>
<evidence type="ECO:0000256" key="7">
    <source>
        <dbReference type="ARBA" id="ARBA00022989"/>
    </source>
</evidence>